<dbReference type="SUPFAM" id="SSF89447">
    <property type="entry name" value="AbrB/MazE/MraZ-like"/>
    <property type="match status" value="1"/>
</dbReference>
<sequence length="100" mass="12262">MKTKESILKIRERGQITIPSQVRQNLNWRETEIVKVIPLPKEDAFKVKRVLVEEEKPKKKLTERQWREIWQRMKEVSKMGRQDVNLTEFLIKEREKRTYL</sequence>
<reference evidence="2 3" key="1">
    <citation type="journal article" date="2016" name="Nat. Commun.">
        <title>Thousands of microbial genomes shed light on interconnected biogeochemical processes in an aquifer system.</title>
        <authorList>
            <person name="Anantharaman K."/>
            <person name="Brown C.T."/>
            <person name="Hug L.A."/>
            <person name="Sharon I."/>
            <person name="Castelle C.J."/>
            <person name="Probst A.J."/>
            <person name="Thomas B.C."/>
            <person name="Singh A."/>
            <person name="Wilkins M.J."/>
            <person name="Karaoz U."/>
            <person name="Brodie E.L."/>
            <person name="Williams K.H."/>
            <person name="Hubbard S.S."/>
            <person name="Banfield J.F."/>
        </authorList>
    </citation>
    <scope>NUCLEOTIDE SEQUENCE [LARGE SCALE GENOMIC DNA]</scope>
</reference>
<evidence type="ECO:0000313" key="3">
    <source>
        <dbReference type="Proteomes" id="UP000177588"/>
    </source>
</evidence>
<dbReference type="SMART" id="SM00966">
    <property type="entry name" value="SpoVT_AbrB"/>
    <property type="match status" value="1"/>
</dbReference>
<proteinExistence type="predicted"/>
<evidence type="ECO:0000313" key="2">
    <source>
        <dbReference type="EMBL" id="OGY25338.1"/>
    </source>
</evidence>
<evidence type="ECO:0000259" key="1">
    <source>
        <dbReference type="SMART" id="SM00966"/>
    </source>
</evidence>
<dbReference type="InterPro" id="IPR037914">
    <property type="entry name" value="SpoVT-AbrB_sf"/>
</dbReference>
<organism evidence="2 3">
    <name type="scientific">Candidatus Woykebacteria bacterium RBG_16_44_10</name>
    <dbReference type="NCBI Taxonomy" id="1802597"/>
    <lineage>
        <taxon>Bacteria</taxon>
        <taxon>Candidatus Woykeibacteriota</taxon>
    </lineage>
</organism>
<dbReference type="InterPro" id="IPR007159">
    <property type="entry name" value="SpoVT-AbrB_dom"/>
</dbReference>
<protein>
    <recommendedName>
        <fullName evidence="1">SpoVT-AbrB domain-containing protein</fullName>
    </recommendedName>
</protein>
<gene>
    <name evidence="2" type="ORF">A2Z24_00685</name>
</gene>
<dbReference type="GO" id="GO:0003677">
    <property type="term" value="F:DNA binding"/>
    <property type="evidence" value="ECO:0007669"/>
    <property type="project" value="InterPro"/>
</dbReference>
<dbReference type="Proteomes" id="UP000177588">
    <property type="component" value="Unassembled WGS sequence"/>
</dbReference>
<name>A0A1G1WCC2_9BACT</name>
<dbReference type="Gene3D" id="2.10.260.10">
    <property type="match status" value="1"/>
</dbReference>
<comment type="caution">
    <text evidence="2">The sequence shown here is derived from an EMBL/GenBank/DDBJ whole genome shotgun (WGS) entry which is preliminary data.</text>
</comment>
<dbReference type="EMBL" id="MHCT01000031">
    <property type="protein sequence ID" value="OGY25338.1"/>
    <property type="molecule type" value="Genomic_DNA"/>
</dbReference>
<dbReference type="NCBIfam" id="TIGR01439">
    <property type="entry name" value="lp_hng_hel_AbrB"/>
    <property type="match status" value="1"/>
</dbReference>
<accession>A0A1G1WCC2</accession>
<feature type="domain" description="SpoVT-AbrB" evidence="1">
    <location>
        <begin position="8"/>
        <end position="55"/>
    </location>
</feature>
<dbReference type="STRING" id="1802597.A2Z24_00685"/>
<dbReference type="AlphaFoldDB" id="A0A1G1WCC2"/>